<name>A0A2Z4IJ63_9BACT</name>
<dbReference type="GO" id="GO:0009279">
    <property type="term" value="C:cell outer membrane"/>
    <property type="evidence" value="ECO:0007669"/>
    <property type="project" value="UniProtKB-SubCell"/>
</dbReference>
<keyword evidence="6 8" id="KW-0472">Membrane</keyword>
<dbReference type="Gene3D" id="2.40.170.20">
    <property type="entry name" value="TonB-dependent receptor, beta-barrel domain"/>
    <property type="match status" value="1"/>
</dbReference>
<evidence type="ECO:0000313" key="13">
    <source>
        <dbReference type="EMBL" id="AWW31182.1"/>
    </source>
</evidence>
<dbReference type="InterPro" id="IPR023997">
    <property type="entry name" value="TonB-dep_OMP_SusC/RagA_CS"/>
</dbReference>
<dbReference type="InterPro" id="IPR036942">
    <property type="entry name" value="Beta-barrel_TonB_sf"/>
</dbReference>
<evidence type="ECO:0000313" key="14">
    <source>
        <dbReference type="Proteomes" id="UP000248688"/>
    </source>
</evidence>
<dbReference type="AlphaFoldDB" id="A0A2Z4IJ63"/>
<dbReference type="NCBIfam" id="TIGR04056">
    <property type="entry name" value="OMP_RagA_SusC"/>
    <property type="match status" value="1"/>
</dbReference>
<dbReference type="KEGG" id="est:DN752_14185"/>
<keyword evidence="3 8" id="KW-1134">Transmembrane beta strand</keyword>
<evidence type="ECO:0000256" key="4">
    <source>
        <dbReference type="ARBA" id="ARBA00022692"/>
    </source>
</evidence>
<evidence type="ECO:0000256" key="3">
    <source>
        <dbReference type="ARBA" id="ARBA00022452"/>
    </source>
</evidence>
<evidence type="ECO:0000256" key="2">
    <source>
        <dbReference type="ARBA" id="ARBA00022448"/>
    </source>
</evidence>
<keyword evidence="5 9" id="KW-0798">TonB box</keyword>
<evidence type="ECO:0000256" key="8">
    <source>
        <dbReference type="PROSITE-ProRule" id="PRU01360"/>
    </source>
</evidence>
<dbReference type="Pfam" id="PF00593">
    <property type="entry name" value="TonB_dep_Rec_b-barrel"/>
    <property type="match status" value="1"/>
</dbReference>
<dbReference type="InterPro" id="IPR012910">
    <property type="entry name" value="Plug_dom"/>
</dbReference>
<evidence type="ECO:0000256" key="6">
    <source>
        <dbReference type="ARBA" id="ARBA00023136"/>
    </source>
</evidence>
<organism evidence="13 14">
    <name type="scientific">Echinicola strongylocentroti</name>
    <dbReference type="NCBI Taxonomy" id="1795355"/>
    <lineage>
        <taxon>Bacteria</taxon>
        <taxon>Pseudomonadati</taxon>
        <taxon>Bacteroidota</taxon>
        <taxon>Cytophagia</taxon>
        <taxon>Cytophagales</taxon>
        <taxon>Cyclobacteriaceae</taxon>
        <taxon>Echinicola</taxon>
    </lineage>
</organism>
<dbReference type="PROSITE" id="PS52016">
    <property type="entry name" value="TONB_DEPENDENT_REC_3"/>
    <property type="match status" value="1"/>
</dbReference>
<dbReference type="InterPro" id="IPR037066">
    <property type="entry name" value="Plug_dom_sf"/>
</dbReference>
<evidence type="ECO:0000259" key="12">
    <source>
        <dbReference type="Pfam" id="PF07715"/>
    </source>
</evidence>
<dbReference type="OrthoDB" id="1019466at2"/>
<protein>
    <submittedName>
        <fullName evidence="13">SusC/RagA family TonB-linked outer membrane protein</fullName>
    </submittedName>
</protein>
<proteinExistence type="inferred from homology"/>
<dbReference type="SUPFAM" id="SSF56935">
    <property type="entry name" value="Porins"/>
    <property type="match status" value="1"/>
</dbReference>
<evidence type="ECO:0000256" key="5">
    <source>
        <dbReference type="ARBA" id="ARBA00023077"/>
    </source>
</evidence>
<feature type="chain" id="PRO_5016315470" evidence="10">
    <location>
        <begin position="26"/>
        <end position="1094"/>
    </location>
</feature>
<feature type="signal peptide" evidence="10">
    <location>
        <begin position="1"/>
        <end position="25"/>
    </location>
</feature>
<dbReference type="InterPro" id="IPR000531">
    <property type="entry name" value="Beta-barrel_TonB"/>
</dbReference>
<gene>
    <name evidence="13" type="ORF">DN752_14185</name>
</gene>
<accession>A0A2Z4IJ63</accession>
<evidence type="ECO:0000256" key="10">
    <source>
        <dbReference type="SAM" id="SignalP"/>
    </source>
</evidence>
<dbReference type="Pfam" id="PF13715">
    <property type="entry name" value="CarbopepD_reg_2"/>
    <property type="match status" value="1"/>
</dbReference>
<dbReference type="RefSeq" id="WP_112784559.1">
    <property type="nucleotide sequence ID" value="NZ_CP030041.1"/>
</dbReference>
<dbReference type="Gene3D" id="2.60.40.1120">
    <property type="entry name" value="Carboxypeptidase-like, regulatory domain"/>
    <property type="match status" value="1"/>
</dbReference>
<dbReference type="Proteomes" id="UP000248688">
    <property type="component" value="Chromosome"/>
</dbReference>
<dbReference type="InterPro" id="IPR008969">
    <property type="entry name" value="CarboxyPept-like_regulatory"/>
</dbReference>
<comment type="subcellular location">
    <subcellularLocation>
        <location evidence="1 8">Cell outer membrane</location>
        <topology evidence="1 8">Multi-pass membrane protein</topology>
    </subcellularLocation>
</comment>
<feature type="domain" description="TonB-dependent receptor plug" evidence="12">
    <location>
        <begin position="138"/>
        <end position="261"/>
    </location>
</feature>
<dbReference type="InterPro" id="IPR023996">
    <property type="entry name" value="TonB-dep_OMP_SusC/RagA"/>
</dbReference>
<evidence type="ECO:0000259" key="11">
    <source>
        <dbReference type="Pfam" id="PF00593"/>
    </source>
</evidence>
<dbReference type="InterPro" id="IPR039426">
    <property type="entry name" value="TonB-dep_rcpt-like"/>
</dbReference>
<keyword evidence="4 8" id="KW-0812">Transmembrane</keyword>
<sequence>MKNFTKKLLWFVVGLTLITSGYSRAQQQPAQTLEIVKGKVTDKDDGSTIIGATVVEVDRNDERTLRGVATDVNGAFSLRVSSKQNLIRISFIGYKTVTVPINGQSEINVPLQFQVSDLDVAEVTAEKMIDQGMMKIDERDLTSSATRVDAELLEEMSALSIDQALQGRMAGVDIVSNSGDPGAGMSIRIRGTTSINGSSEPLIVVDGIPFQTNTSSFDFANANEQEYAQLLNVAPADIESITVLRDAAATALWGSRGSNGVLVITTKRGSKGKPTITYSFRGAMTQQPDQIPMLSGDEYSTLIAEGFMNSRGVPLNISANKEFSYDPKDPYYFYNYGNNTDWIDEITQMGYMFDHNLALSGGGEKTRYRVSVNKNNSEGTTVGTGFDRFATRISLDYLVSKKIRVMTDLAYTKSTTDRNWVNDSDGQDRVRGIAYEKMPNMSPYEYDEFGNLTPNYFSPASNIQGAFPGTYNPLALANEATNRTESDRIIPKFTLQYHIRPDLMFQSDVAFDINNTQRESFLPQVATGLPMNNQNVNMASGSDTDFLITQTFNKLYYTPELGEDHSLMAMLLFTTYEGRSDGYAVGTTNSASSFLQVPGTVNRDDNVFLSSGTSISRSIGMVANVQYGFLDRYIVNASIRRDGSSKFGENHRWGTFPSISGRWRVSGEPFMEDLTWLNEFSVRASYGESGNTPRQDYVHFSTFSNLNWNYLGETGVVPNNLELTNFKWENVAQTNLGFNLEVIESRIIVGFDWYQKRTSDLFLDNLRIPSTTGYSAINMNIGTMDNRGWELSVFTTPYQKGDLKINFDFNVARNKNIIQSISELYQTDNLEAMQSNGNYFVTIQEGNPLGSFYGFKYKGVYSDGEATMATDGNGNVITGPNGDPVPMMFTYPTIAYEFQPGDAMYEDINHDGNIDYKDIVWLGDANPKLTGGFGPRVTYKNLQVSGYFNFRYGVDIVNSTKMQTENMYGYGNQNKAVLNRWRRPGDQTDMPRALIGNGYNWLGSDRYVEDGSFMRFRTLTVRYAMPRPFLDRTGLGDLSFYLTAENLYTWTNYTGQDPEVGLTSSNANRLFQIGYDNARTPPTQTYTLGVNVRF</sequence>
<keyword evidence="10" id="KW-0732">Signal</keyword>
<keyword evidence="2 8" id="KW-0813">Transport</keyword>
<evidence type="ECO:0000256" key="7">
    <source>
        <dbReference type="ARBA" id="ARBA00023237"/>
    </source>
</evidence>
<keyword evidence="7 8" id="KW-0998">Cell outer membrane</keyword>
<dbReference type="Pfam" id="PF07715">
    <property type="entry name" value="Plug"/>
    <property type="match status" value="1"/>
</dbReference>
<evidence type="ECO:0000256" key="9">
    <source>
        <dbReference type="RuleBase" id="RU003357"/>
    </source>
</evidence>
<comment type="similarity">
    <text evidence="8 9">Belongs to the TonB-dependent receptor family.</text>
</comment>
<feature type="domain" description="TonB-dependent receptor-like beta-barrel" evidence="11">
    <location>
        <begin position="451"/>
        <end position="1046"/>
    </location>
</feature>
<dbReference type="SUPFAM" id="SSF49464">
    <property type="entry name" value="Carboxypeptidase regulatory domain-like"/>
    <property type="match status" value="1"/>
</dbReference>
<dbReference type="Gene3D" id="2.170.130.10">
    <property type="entry name" value="TonB-dependent receptor, plug domain"/>
    <property type="match status" value="1"/>
</dbReference>
<keyword evidence="14" id="KW-1185">Reference proteome</keyword>
<dbReference type="EMBL" id="CP030041">
    <property type="protein sequence ID" value="AWW31182.1"/>
    <property type="molecule type" value="Genomic_DNA"/>
</dbReference>
<dbReference type="NCBIfam" id="TIGR04057">
    <property type="entry name" value="SusC_RagA_signa"/>
    <property type="match status" value="1"/>
</dbReference>
<reference evidence="13 14" key="1">
    <citation type="submission" date="2018-06" db="EMBL/GenBank/DDBJ databases">
        <title>Echinicola strongylocentroti sp. nov., isolated from a sea urchin Strongylocentrotus intermedius.</title>
        <authorList>
            <person name="Bae S.S."/>
        </authorList>
    </citation>
    <scope>NUCLEOTIDE SEQUENCE [LARGE SCALE GENOMIC DNA]</scope>
    <source>
        <strain evidence="13 14">MEBiC08714</strain>
    </source>
</reference>
<evidence type="ECO:0000256" key="1">
    <source>
        <dbReference type="ARBA" id="ARBA00004571"/>
    </source>
</evidence>